<dbReference type="GO" id="GO:0016559">
    <property type="term" value="P:peroxisome fission"/>
    <property type="evidence" value="ECO:0007669"/>
    <property type="project" value="TreeGrafter"/>
</dbReference>
<name>A0AAV9NP01_9EURO</name>
<dbReference type="GO" id="GO:0005874">
    <property type="term" value="C:microtubule"/>
    <property type="evidence" value="ECO:0007669"/>
    <property type="project" value="TreeGrafter"/>
</dbReference>
<dbReference type="RefSeq" id="XP_064710039.1">
    <property type="nucleotide sequence ID" value="XM_064853640.1"/>
</dbReference>
<dbReference type="SUPFAM" id="SSF52540">
    <property type="entry name" value="P-loop containing nucleoside triphosphate hydrolases"/>
    <property type="match status" value="1"/>
</dbReference>
<dbReference type="PRINTS" id="PR00195">
    <property type="entry name" value="DYNAMIN"/>
</dbReference>
<dbReference type="InterPro" id="IPR027417">
    <property type="entry name" value="P-loop_NTPase"/>
</dbReference>
<dbReference type="AlphaFoldDB" id="A0AAV9NP01"/>
<dbReference type="Pfam" id="PF00350">
    <property type="entry name" value="Dynamin_N"/>
    <property type="match status" value="1"/>
</dbReference>
<evidence type="ECO:0000313" key="4">
    <source>
        <dbReference type="Proteomes" id="UP001358417"/>
    </source>
</evidence>
<gene>
    <name evidence="3" type="ORF">LTR84_010103</name>
</gene>
<dbReference type="InterPro" id="IPR045063">
    <property type="entry name" value="Dynamin_N"/>
</dbReference>
<dbReference type="PANTHER" id="PTHR11566">
    <property type="entry name" value="DYNAMIN"/>
    <property type="match status" value="1"/>
</dbReference>
<dbReference type="Gene3D" id="3.40.50.300">
    <property type="entry name" value="P-loop containing nucleotide triphosphate hydrolases"/>
    <property type="match status" value="1"/>
</dbReference>
<evidence type="ECO:0000259" key="2">
    <source>
        <dbReference type="Pfam" id="PF01031"/>
    </source>
</evidence>
<organism evidence="3 4">
    <name type="scientific">Exophiala bonariae</name>
    <dbReference type="NCBI Taxonomy" id="1690606"/>
    <lineage>
        <taxon>Eukaryota</taxon>
        <taxon>Fungi</taxon>
        <taxon>Dikarya</taxon>
        <taxon>Ascomycota</taxon>
        <taxon>Pezizomycotina</taxon>
        <taxon>Eurotiomycetes</taxon>
        <taxon>Chaetothyriomycetidae</taxon>
        <taxon>Chaetothyriales</taxon>
        <taxon>Herpotrichiellaceae</taxon>
        <taxon>Exophiala</taxon>
    </lineage>
</organism>
<reference evidence="3 4" key="1">
    <citation type="submission" date="2023-08" db="EMBL/GenBank/DDBJ databases">
        <title>Black Yeasts Isolated from many extreme environments.</title>
        <authorList>
            <person name="Coleine C."/>
            <person name="Stajich J.E."/>
            <person name="Selbmann L."/>
        </authorList>
    </citation>
    <scope>NUCLEOTIDE SEQUENCE [LARGE SCALE GENOMIC DNA]</scope>
    <source>
        <strain evidence="3 4">CCFEE 5792</strain>
    </source>
</reference>
<dbReference type="InterPro" id="IPR000375">
    <property type="entry name" value="Dynamin_stalk"/>
</dbReference>
<dbReference type="GO" id="GO:0016020">
    <property type="term" value="C:membrane"/>
    <property type="evidence" value="ECO:0007669"/>
    <property type="project" value="TreeGrafter"/>
</dbReference>
<feature type="domain" description="Dynamin stalk" evidence="2">
    <location>
        <begin position="175"/>
        <end position="498"/>
    </location>
</feature>
<feature type="domain" description="Dynamin N-terminal" evidence="1">
    <location>
        <begin position="27"/>
        <end position="159"/>
    </location>
</feature>
<dbReference type="GO" id="GO:0008017">
    <property type="term" value="F:microtubule binding"/>
    <property type="evidence" value="ECO:0007669"/>
    <property type="project" value="TreeGrafter"/>
</dbReference>
<dbReference type="EMBL" id="JAVRRD010000004">
    <property type="protein sequence ID" value="KAK5060218.1"/>
    <property type="molecule type" value="Genomic_DNA"/>
</dbReference>
<evidence type="ECO:0000313" key="3">
    <source>
        <dbReference type="EMBL" id="KAK5060218.1"/>
    </source>
</evidence>
<dbReference type="PANTHER" id="PTHR11566:SF66">
    <property type="entry name" value="INTERFERON-INDUCED GTP-BINDING PROTEIN MX"/>
    <property type="match status" value="1"/>
</dbReference>
<keyword evidence="4" id="KW-1185">Reference proteome</keyword>
<proteinExistence type="predicted"/>
<dbReference type="GeneID" id="89978261"/>
<dbReference type="GO" id="GO:0006897">
    <property type="term" value="P:endocytosis"/>
    <property type="evidence" value="ECO:0007669"/>
    <property type="project" value="TreeGrafter"/>
</dbReference>
<dbReference type="GO" id="GO:0000266">
    <property type="term" value="P:mitochondrial fission"/>
    <property type="evidence" value="ECO:0007669"/>
    <property type="project" value="TreeGrafter"/>
</dbReference>
<protein>
    <recommendedName>
        <fullName evidence="5">Dynamin-type G domain-containing protein</fullName>
    </recommendedName>
</protein>
<evidence type="ECO:0008006" key="5">
    <source>
        <dbReference type="Google" id="ProtNLM"/>
    </source>
</evidence>
<dbReference type="GO" id="GO:0048312">
    <property type="term" value="P:intracellular distribution of mitochondria"/>
    <property type="evidence" value="ECO:0007669"/>
    <property type="project" value="TreeGrafter"/>
</dbReference>
<comment type="caution">
    <text evidence="3">The sequence shown here is derived from an EMBL/GenBank/DDBJ whole genome shotgun (WGS) entry which is preliminary data.</text>
</comment>
<dbReference type="Pfam" id="PF01031">
    <property type="entry name" value="Dynamin_M"/>
    <property type="match status" value="1"/>
</dbReference>
<evidence type="ECO:0000259" key="1">
    <source>
        <dbReference type="Pfam" id="PF00350"/>
    </source>
</evidence>
<accession>A0AAV9NP01</accession>
<sequence>MRRGPIDQLVVRVIPDPDRSVAEQTAIKEFSEYPSDFTDLLRVMGKAKGVMGLSSISSLSQPLPAKAFARDVLSIEIQGPSRQQLTLVDIPGLIRSETQWFTSQDREMVAEITDAYITQPRTVCLAVISATHNHASQLILEMVHDADPTGERTLGIITKPDSLNAGSNEEKISLDLARNVKVVFKLGWHVIKNEKVSESAFSFEQRNATEASFFRNSNFNSLPAHGLGIDALRARLTFILFENFKRELPNLTRELESAVTETTSQLRKLGDGLATTSPRHSRSYLTRLSMDCVEISNAAINGNYESLYFHGDSHETSSLKSASSIKRLRTVIQHLNRDFVSEIQIRGAKYHIMSPDQETQMSKHLADSTIPGSVQLSKDKALGWISRVMERSRRKESYGNFNPSIIGELFWEQTSKWQALAEQHVDRVFCICQKFFDLLLEEKCPGYIGVRLSQFEVVKSLNTRRECAYKEVWNLMDDNQDFPTVYDHDYAATIQKQQSERMQSVLREAIDDAASQPESHEIVSKNATSSISLDAVMAQVRSKTHRDMHSYSCDHVLGCLLALYKASLFLILGIRASPTDFH</sequence>
<dbReference type="GO" id="GO:0003924">
    <property type="term" value="F:GTPase activity"/>
    <property type="evidence" value="ECO:0007669"/>
    <property type="project" value="TreeGrafter"/>
</dbReference>
<dbReference type="InterPro" id="IPR022812">
    <property type="entry name" value="Dynamin"/>
</dbReference>
<dbReference type="GO" id="GO:0005739">
    <property type="term" value="C:mitochondrion"/>
    <property type="evidence" value="ECO:0007669"/>
    <property type="project" value="TreeGrafter"/>
</dbReference>
<dbReference type="Proteomes" id="UP001358417">
    <property type="component" value="Unassembled WGS sequence"/>
</dbReference>